<accession>A0AAN7R1X1</accession>
<keyword evidence="3 8" id="KW-0349">Heme</keyword>
<evidence type="ECO:0000256" key="1">
    <source>
        <dbReference type="ARBA" id="ARBA00001971"/>
    </source>
</evidence>
<dbReference type="AlphaFoldDB" id="A0AAN7R1X1"/>
<dbReference type="Gene3D" id="1.10.630.10">
    <property type="entry name" value="Cytochrome P450"/>
    <property type="match status" value="1"/>
</dbReference>
<evidence type="ECO:0000313" key="10">
    <source>
        <dbReference type="Proteomes" id="UP001346149"/>
    </source>
</evidence>
<dbReference type="CDD" id="cd11064">
    <property type="entry name" value="CYP86A"/>
    <property type="match status" value="1"/>
</dbReference>
<sequence>MDLMASLILLLLATLFFIVFVFLASSQLSSTSSGKFPRSYPIVGSYFALAANKRRLIQWTSDLVLRSPTVSYVFHRPLGGRQIFTGNPDTVQHILKTNFSSYHKGDLTYTTLKEILGNGIFNVDGDSWKFQRQIASHEFSTRSLRKFVETVVDTELNDRLIPLLSEAARKRAVLDIQDILQRFAFDNICKIAFGYDPACLTESLPEEKFARDFDEAAKLSTQRFGLPFPILWKIKRVLGIGSERRLRIAVSDVRNFARKIVHDKKREQQLKGSGSSLETVDLLSRFLNSGHSDEEFVIDIVISFILAGRDTTSAALTWYFWLLFRNPHVEDEVVREIREKSDAPIFEDVKDMMYTHASLCESMRFYPPVPLDTKEALRDDVLPDGIAIKKGTRITYHSYAMGRSEKIWGADWAEFRPERWLEKVASEKWAFVGKDPFTYPVFQAGPRICLGREMAFLQMKRIVSGVLRRFRVVPAMEEGMEPHLVQYMSSKMEGGFPATIVDRVE</sequence>
<reference evidence="9 10" key="1">
    <citation type="journal article" date="2023" name="Hortic Res">
        <title>Pangenome of water caltrop reveals structural variations and asymmetric subgenome divergence after allopolyploidization.</title>
        <authorList>
            <person name="Zhang X."/>
            <person name="Chen Y."/>
            <person name="Wang L."/>
            <person name="Yuan Y."/>
            <person name="Fang M."/>
            <person name="Shi L."/>
            <person name="Lu R."/>
            <person name="Comes H.P."/>
            <person name="Ma Y."/>
            <person name="Chen Y."/>
            <person name="Huang G."/>
            <person name="Zhou Y."/>
            <person name="Zheng Z."/>
            <person name="Qiu Y."/>
        </authorList>
    </citation>
    <scope>NUCLEOTIDE SEQUENCE [LARGE SCALE GENOMIC DNA]</scope>
    <source>
        <strain evidence="9">F231</strain>
    </source>
</reference>
<keyword evidence="7" id="KW-0503">Monooxygenase</keyword>
<dbReference type="PANTHER" id="PTHR24296">
    <property type="entry name" value="CYTOCHROME P450"/>
    <property type="match status" value="1"/>
</dbReference>
<dbReference type="GO" id="GO:0005506">
    <property type="term" value="F:iron ion binding"/>
    <property type="evidence" value="ECO:0007669"/>
    <property type="project" value="InterPro"/>
</dbReference>
<evidence type="ECO:0000256" key="5">
    <source>
        <dbReference type="ARBA" id="ARBA00023002"/>
    </source>
</evidence>
<evidence type="ECO:0000256" key="2">
    <source>
        <dbReference type="ARBA" id="ARBA00010617"/>
    </source>
</evidence>
<feature type="binding site" description="axial binding residue" evidence="8">
    <location>
        <position position="449"/>
    </location>
    <ligand>
        <name>heme</name>
        <dbReference type="ChEBI" id="CHEBI:30413"/>
    </ligand>
    <ligandPart>
        <name>Fe</name>
        <dbReference type="ChEBI" id="CHEBI:18248"/>
    </ligandPart>
</feature>
<comment type="cofactor">
    <cofactor evidence="1 8">
        <name>heme</name>
        <dbReference type="ChEBI" id="CHEBI:30413"/>
    </cofactor>
</comment>
<evidence type="ECO:0000256" key="6">
    <source>
        <dbReference type="ARBA" id="ARBA00023004"/>
    </source>
</evidence>
<dbReference type="PRINTS" id="PR00463">
    <property type="entry name" value="EP450I"/>
</dbReference>
<dbReference type="SUPFAM" id="SSF48264">
    <property type="entry name" value="Cytochrome P450"/>
    <property type="match status" value="1"/>
</dbReference>
<proteinExistence type="inferred from homology"/>
<keyword evidence="5" id="KW-0560">Oxidoreductase</keyword>
<evidence type="ECO:0000256" key="8">
    <source>
        <dbReference type="PIRSR" id="PIRSR602401-1"/>
    </source>
</evidence>
<gene>
    <name evidence="9" type="ORF">SAY86_020593</name>
</gene>
<keyword evidence="10" id="KW-1185">Reference proteome</keyword>
<evidence type="ECO:0000256" key="7">
    <source>
        <dbReference type="ARBA" id="ARBA00023033"/>
    </source>
</evidence>
<dbReference type="Pfam" id="PF00067">
    <property type="entry name" value="p450"/>
    <property type="match status" value="1"/>
</dbReference>
<dbReference type="GO" id="GO:0020037">
    <property type="term" value="F:heme binding"/>
    <property type="evidence" value="ECO:0007669"/>
    <property type="project" value="InterPro"/>
</dbReference>
<dbReference type="EMBL" id="JAXQNO010000011">
    <property type="protein sequence ID" value="KAK4789274.1"/>
    <property type="molecule type" value="Genomic_DNA"/>
</dbReference>
<dbReference type="InterPro" id="IPR001128">
    <property type="entry name" value="Cyt_P450"/>
</dbReference>
<name>A0AAN7R1X1_TRANT</name>
<dbReference type="InterPro" id="IPR002401">
    <property type="entry name" value="Cyt_P450_E_grp-I"/>
</dbReference>
<evidence type="ECO:0000256" key="4">
    <source>
        <dbReference type="ARBA" id="ARBA00022723"/>
    </source>
</evidence>
<organism evidence="9 10">
    <name type="scientific">Trapa natans</name>
    <name type="common">Water chestnut</name>
    <dbReference type="NCBI Taxonomy" id="22666"/>
    <lineage>
        <taxon>Eukaryota</taxon>
        <taxon>Viridiplantae</taxon>
        <taxon>Streptophyta</taxon>
        <taxon>Embryophyta</taxon>
        <taxon>Tracheophyta</taxon>
        <taxon>Spermatophyta</taxon>
        <taxon>Magnoliopsida</taxon>
        <taxon>eudicotyledons</taxon>
        <taxon>Gunneridae</taxon>
        <taxon>Pentapetalae</taxon>
        <taxon>rosids</taxon>
        <taxon>malvids</taxon>
        <taxon>Myrtales</taxon>
        <taxon>Lythraceae</taxon>
        <taxon>Trapa</taxon>
    </lineage>
</organism>
<comment type="caution">
    <text evidence="9">The sequence shown here is derived from an EMBL/GenBank/DDBJ whole genome shotgun (WGS) entry which is preliminary data.</text>
</comment>
<evidence type="ECO:0000256" key="3">
    <source>
        <dbReference type="ARBA" id="ARBA00022617"/>
    </source>
</evidence>
<evidence type="ECO:0000313" key="9">
    <source>
        <dbReference type="EMBL" id="KAK4789274.1"/>
    </source>
</evidence>
<dbReference type="GO" id="GO:0016705">
    <property type="term" value="F:oxidoreductase activity, acting on paired donors, with incorporation or reduction of molecular oxygen"/>
    <property type="evidence" value="ECO:0007669"/>
    <property type="project" value="InterPro"/>
</dbReference>
<dbReference type="InterPro" id="IPR036396">
    <property type="entry name" value="Cyt_P450_sf"/>
</dbReference>
<dbReference type="Proteomes" id="UP001346149">
    <property type="component" value="Unassembled WGS sequence"/>
</dbReference>
<keyword evidence="4 8" id="KW-0479">Metal-binding</keyword>
<keyword evidence="6 8" id="KW-0408">Iron</keyword>
<protein>
    <submittedName>
        <fullName evidence="9">Uncharacterized protein</fullName>
    </submittedName>
</protein>
<comment type="similarity">
    <text evidence="2">Belongs to the cytochrome P450 family.</text>
</comment>
<dbReference type="PRINTS" id="PR00385">
    <property type="entry name" value="P450"/>
</dbReference>
<dbReference type="GO" id="GO:0004497">
    <property type="term" value="F:monooxygenase activity"/>
    <property type="evidence" value="ECO:0007669"/>
    <property type="project" value="UniProtKB-KW"/>
</dbReference>